<protein>
    <submittedName>
        <fullName evidence="3">SirA family protein</fullName>
    </submittedName>
</protein>
<dbReference type="Pfam" id="PF01206">
    <property type="entry name" value="TusA"/>
    <property type="match status" value="1"/>
</dbReference>
<evidence type="ECO:0000256" key="1">
    <source>
        <dbReference type="ARBA" id="ARBA00008984"/>
    </source>
</evidence>
<gene>
    <name evidence="3" type="ORF">SCAL_001036</name>
</gene>
<accession>A0A1F2PAF1</accession>
<sequence length="81" mass="8904">MDYVVEVTKTIDSRGSACPGPITDLVKAYRRARNGDVLEILATDAGIKPDATAWAKKTGNEILEIIDEPDHIRVLIKIVKD</sequence>
<dbReference type="STRING" id="1838285.SCAL_001036"/>
<comment type="caution">
    <text evidence="3">The sequence shown here is derived from an EMBL/GenBank/DDBJ whole genome shotgun (WGS) entry which is preliminary data.</text>
</comment>
<dbReference type="CDD" id="cd00291">
    <property type="entry name" value="SirA_YedF_YeeD"/>
    <property type="match status" value="1"/>
</dbReference>
<dbReference type="InterPro" id="IPR036868">
    <property type="entry name" value="TusA-like_sf"/>
</dbReference>
<keyword evidence="4" id="KW-1185">Reference proteome</keyword>
<reference evidence="3" key="1">
    <citation type="submission" date="2016-05" db="EMBL/GenBank/DDBJ databases">
        <title>Microbial consortia oxidize butane by reversing methanogenesis.</title>
        <authorList>
            <person name="Laso-Perez R."/>
            <person name="Richter M."/>
            <person name="Wegener G."/>
            <person name="Musat F."/>
        </authorList>
    </citation>
    <scope>NUCLEOTIDE SEQUENCE [LARGE SCALE GENOMIC DNA]</scope>
    <source>
        <strain evidence="3">BOX2</strain>
    </source>
</reference>
<proteinExistence type="inferred from homology"/>
<evidence type="ECO:0000259" key="2">
    <source>
        <dbReference type="Pfam" id="PF01206"/>
    </source>
</evidence>
<dbReference type="Proteomes" id="UP000186940">
    <property type="component" value="Unassembled WGS sequence"/>
</dbReference>
<dbReference type="EMBL" id="LYOS01000003">
    <property type="protein sequence ID" value="OFV67661.1"/>
    <property type="molecule type" value="Genomic_DNA"/>
</dbReference>
<evidence type="ECO:0000313" key="4">
    <source>
        <dbReference type="Proteomes" id="UP000186940"/>
    </source>
</evidence>
<dbReference type="PATRIC" id="fig|1838285.3.peg.1054"/>
<comment type="similarity">
    <text evidence="1">Belongs to the sulfur carrier protein TusA family.</text>
</comment>
<dbReference type="AlphaFoldDB" id="A0A1F2PAF1"/>
<dbReference type="InterPro" id="IPR001455">
    <property type="entry name" value="TusA-like"/>
</dbReference>
<dbReference type="PANTHER" id="PTHR33279:SF6">
    <property type="entry name" value="SULFUR CARRIER PROTEIN YEDF-RELATED"/>
    <property type="match status" value="1"/>
</dbReference>
<dbReference type="Gene3D" id="3.30.110.40">
    <property type="entry name" value="TusA-like domain"/>
    <property type="match status" value="1"/>
</dbReference>
<name>A0A1F2PAF1_9EURY</name>
<evidence type="ECO:0000313" key="3">
    <source>
        <dbReference type="EMBL" id="OFV67661.1"/>
    </source>
</evidence>
<dbReference type="PANTHER" id="PTHR33279">
    <property type="entry name" value="SULFUR CARRIER PROTEIN YEDF-RELATED"/>
    <property type="match status" value="1"/>
</dbReference>
<dbReference type="SUPFAM" id="SSF64307">
    <property type="entry name" value="SirA-like"/>
    <property type="match status" value="1"/>
</dbReference>
<organism evidence="3 4">
    <name type="scientific">Candidatus Syntropharchaeum caldarium</name>
    <dbReference type="NCBI Taxonomy" id="1838285"/>
    <lineage>
        <taxon>Archaea</taxon>
        <taxon>Methanobacteriati</taxon>
        <taxon>Methanobacteriota</taxon>
        <taxon>Stenosarchaea group</taxon>
        <taxon>Methanomicrobia</taxon>
        <taxon>Methanosarcinales</taxon>
        <taxon>ANME-2 cluster</taxon>
        <taxon>Candidatus Syntropharchaeum</taxon>
    </lineage>
</organism>
<feature type="domain" description="UPF0033" evidence="2">
    <location>
        <begin position="9"/>
        <end position="77"/>
    </location>
</feature>